<dbReference type="Gene3D" id="1.10.3210.10">
    <property type="entry name" value="Hypothetical protein af1432"/>
    <property type="match status" value="1"/>
</dbReference>
<comment type="caution">
    <text evidence="2">The sequence shown here is derived from an EMBL/GenBank/DDBJ whole genome shotgun (WGS) entry which is preliminary data.</text>
</comment>
<feature type="domain" description="HD-GYP" evidence="1">
    <location>
        <begin position="113"/>
        <end position="309"/>
    </location>
</feature>
<dbReference type="EMBL" id="JXAK01000001">
    <property type="protein sequence ID" value="KIL42403.1"/>
    <property type="molecule type" value="Genomic_DNA"/>
</dbReference>
<evidence type="ECO:0000313" key="3">
    <source>
        <dbReference type="Proteomes" id="UP000031967"/>
    </source>
</evidence>
<dbReference type="Proteomes" id="UP000031967">
    <property type="component" value="Unassembled WGS sequence"/>
</dbReference>
<protein>
    <submittedName>
        <fullName evidence="2">Histidine kinase</fullName>
    </submittedName>
</protein>
<organism evidence="2 3">
    <name type="scientific">Gordoniibacillus kamchatkensis</name>
    <dbReference type="NCBI Taxonomy" id="1590651"/>
    <lineage>
        <taxon>Bacteria</taxon>
        <taxon>Bacillati</taxon>
        <taxon>Bacillota</taxon>
        <taxon>Bacilli</taxon>
        <taxon>Bacillales</taxon>
        <taxon>Paenibacillaceae</taxon>
        <taxon>Gordoniibacillus</taxon>
    </lineage>
</organism>
<proteinExistence type="predicted"/>
<dbReference type="GO" id="GO:0016301">
    <property type="term" value="F:kinase activity"/>
    <property type="evidence" value="ECO:0007669"/>
    <property type="project" value="UniProtKB-KW"/>
</dbReference>
<keyword evidence="3" id="KW-1185">Reference proteome</keyword>
<keyword evidence="2" id="KW-0808">Transferase</keyword>
<dbReference type="SUPFAM" id="SSF109604">
    <property type="entry name" value="HD-domain/PDEase-like"/>
    <property type="match status" value="1"/>
</dbReference>
<evidence type="ECO:0000313" key="2">
    <source>
        <dbReference type="EMBL" id="KIL42403.1"/>
    </source>
</evidence>
<keyword evidence="2" id="KW-0418">Kinase</keyword>
<name>A0ABR5AN03_9BACL</name>
<dbReference type="PROSITE" id="PS51832">
    <property type="entry name" value="HD_GYP"/>
    <property type="match status" value="1"/>
</dbReference>
<dbReference type="InterPro" id="IPR037522">
    <property type="entry name" value="HD_GYP_dom"/>
</dbReference>
<dbReference type="Pfam" id="PF13487">
    <property type="entry name" value="HD_5"/>
    <property type="match status" value="1"/>
</dbReference>
<reference evidence="2 3" key="1">
    <citation type="submission" date="2014-12" db="EMBL/GenBank/DDBJ databases">
        <title>Draft genome sequence of Paenibacillus kamchatkensis strain B-2647.</title>
        <authorList>
            <person name="Karlyshev A.V."/>
            <person name="Kudryashova E.B."/>
        </authorList>
    </citation>
    <scope>NUCLEOTIDE SEQUENCE [LARGE SCALE GENOMIC DNA]</scope>
    <source>
        <strain evidence="2 3">VKM B-2647</strain>
    </source>
</reference>
<dbReference type="PANTHER" id="PTHR43155:SF2">
    <property type="entry name" value="CYCLIC DI-GMP PHOSPHODIESTERASE PA4108"/>
    <property type="match status" value="1"/>
</dbReference>
<evidence type="ECO:0000259" key="1">
    <source>
        <dbReference type="PROSITE" id="PS51832"/>
    </source>
</evidence>
<dbReference type="RefSeq" id="WP_041044721.1">
    <property type="nucleotide sequence ID" value="NZ_JXAK01000001.1"/>
</dbReference>
<dbReference type="CDD" id="cd00077">
    <property type="entry name" value="HDc"/>
    <property type="match status" value="1"/>
</dbReference>
<dbReference type="PANTHER" id="PTHR43155">
    <property type="entry name" value="CYCLIC DI-GMP PHOSPHODIESTERASE PA4108-RELATED"/>
    <property type="match status" value="1"/>
</dbReference>
<sequence length="366" mass="41148">MRLLPISSCPPGVKLAKHIYNEEGIVLLATGVELTEPLLARLSHHGIDHIYVHDSRTDDIVIEDVLSVETRVRTTREIRHTFIKMMDDAGKKRLVSTYHLGKTFRPLMEDVIDELSRHPDAMIMLTNISVADHYLFQHSLNVGIYATMLGLAHGYNKEELMVLGLGALLHDIGKTKVPLELLRKPGKLTIEEFEEIKKHTEYGFAMLKDEPNMPLLAAHCAFQHHERINGSGYPRGLAGDDIHEYARWIGLVDSYDAMTTQRVYRTAMLPHQALETLFTGAGTLYDQDKIALFRDKIALYPIGVTVTLNSGETAVVVDLNASAPHRPVVRVLEDENGQEIVPYEIDLSKKLSVMIAAVNQVKIEQY</sequence>
<dbReference type="SMART" id="SM00471">
    <property type="entry name" value="HDc"/>
    <property type="match status" value="1"/>
</dbReference>
<accession>A0ABR5AN03</accession>
<dbReference type="InterPro" id="IPR003607">
    <property type="entry name" value="HD/PDEase_dom"/>
</dbReference>
<gene>
    <name evidence="2" type="ORF">SD70_00250</name>
</gene>